<gene>
    <name evidence="2" type="ORF">RZN69_08590</name>
</gene>
<dbReference type="Proteomes" id="UP001304300">
    <property type="component" value="Chromosome"/>
</dbReference>
<proteinExistence type="predicted"/>
<dbReference type="InterPro" id="IPR046453">
    <property type="entry name" value="GpA_ATPase"/>
</dbReference>
<organism evidence="2 3">
    <name type="scientific">Rubellicoccus peritrichatus</name>
    <dbReference type="NCBI Taxonomy" id="3080537"/>
    <lineage>
        <taxon>Bacteria</taxon>
        <taxon>Pseudomonadati</taxon>
        <taxon>Verrucomicrobiota</taxon>
        <taxon>Opitutia</taxon>
        <taxon>Puniceicoccales</taxon>
        <taxon>Cerasicoccaceae</taxon>
        <taxon>Rubellicoccus</taxon>
    </lineage>
</organism>
<accession>A0AAQ3LEK9</accession>
<reference evidence="2 3" key="1">
    <citation type="submission" date="2023-10" db="EMBL/GenBank/DDBJ databases">
        <title>Rubellicoccus peritrichatus gen. nov., sp. nov., isolated from an algae of coral reef tank.</title>
        <authorList>
            <person name="Luo J."/>
        </authorList>
    </citation>
    <scope>NUCLEOTIDE SEQUENCE [LARGE SCALE GENOMIC DNA]</scope>
    <source>
        <strain evidence="2 3">CR14</strain>
    </source>
</reference>
<dbReference type="EMBL" id="CP136920">
    <property type="protein sequence ID" value="WOO43149.1"/>
    <property type="molecule type" value="Genomic_DNA"/>
</dbReference>
<dbReference type="Pfam" id="PF05876">
    <property type="entry name" value="GpA_ATPase"/>
    <property type="match status" value="1"/>
</dbReference>
<feature type="domain" description="Phage terminase large subunit GpA ATPase" evidence="1">
    <location>
        <begin position="45"/>
        <end position="301"/>
    </location>
</feature>
<evidence type="ECO:0000313" key="2">
    <source>
        <dbReference type="EMBL" id="WOO43149.1"/>
    </source>
</evidence>
<evidence type="ECO:0000259" key="1">
    <source>
        <dbReference type="Pfam" id="PF05876"/>
    </source>
</evidence>
<protein>
    <submittedName>
        <fullName evidence="2">Phage terminase large subunit family protein</fullName>
    </submittedName>
</protein>
<name>A0AAQ3LEK9_9BACT</name>
<evidence type="ECO:0000313" key="3">
    <source>
        <dbReference type="Proteomes" id="UP001304300"/>
    </source>
</evidence>
<dbReference type="KEGG" id="puo:RZN69_08590"/>
<dbReference type="AlphaFoldDB" id="A0AAQ3LEK9"/>
<dbReference type="RefSeq" id="WP_317835688.1">
    <property type="nucleotide sequence ID" value="NZ_CP136920.1"/>
</dbReference>
<keyword evidence="3" id="KW-1185">Reference proteome</keyword>
<dbReference type="GO" id="GO:0016887">
    <property type="term" value="F:ATP hydrolysis activity"/>
    <property type="evidence" value="ECO:0007669"/>
    <property type="project" value="InterPro"/>
</dbReference>
<sequence length="632" mass="73504">MITEAESDIEFLEREFWQGVPRPQRMPVSKWAEKHFKAVGSPLSSDFRLTFTPWLREPLDWLDDLSIHEITFVGPAQDTGKSAFGEIALCNWIANRDGGDVQYNWETDVKTKARYKKRVQKVLKACGPVAKLWPRGLSRHDATNGLVIFPHLNFSMQGVETPGNLESDTIAMQVNEEPHAWEAGRMNLAEQRQKRVWNWFRLNLSTGGVVEDQLHRKFFNGTVQYWEEQCPSCKKRFVPQVRIKEGELGGIHYDSKKAKRADGSYDYNIIESTLYLECGQCGHRMHDDAVERQQRASKARWGKPTNPDADLWHRSIRLTGAATPNRPWVALVKRKHEALRALRYGDIEEYKNYIQRDEADFWDPRDRPLAPEVITISSNVTKNREGLLDRAVRIMKVDFQEGEAAKGEVPHFKAVIRDFRSNLDSQLVYEGMIDLPEDIEQLREEFEVEPRFVSVDSGHRARYIYQICARYGYNALKGEDKPKLYIHERPDESKTYRIYSPMQDVDPYSGDREGKEGLYAVPLIRYDKQSIRDLLDLIRAQTEWVVPGDVSDAYRKEMASEERREFIHPKTEETFWLWCKVTSHMDNDYYVCECYIAMFVMILIDSGYLEVDFSFEPSERPTDLKIEKSGGN</sequence>